<sequence>MTSTTSQVWLQDEEIYLHSIQKSCEHLSHLYLKKYKQCKSLQTGLKLPAIIIGSFTGITSFGTDSFPKNGQKFVSIAVGIVSICIAILNTIESYLKVGENTNSAMTAATSLQKLREDINRELSLPVSDRCDNGIVFLRDIYTRYQQILTSAPILDSQENMAYIDTTITQKINAVIRSFEYYKSKDHNGDNDEVNLYQTTTMLPQPLYVHKKKKKKKKAITDSIIPTRAEASLQNDKQENTLKD</sequence>
<evidence type="ECO:0000256" key="1">
    <source>
        <dbReference type="SAM" id="Phobius"/>
    </source>
</evidence>
<name>A0A6C0BGQ6_9ZZZZ</name>
<evidence type="ECO:0000313" key="2">
    <source>
        <dbReference type="EMBL" id="QHS90543.1"/>
    </source>
</evidence>
<evidence type="ECO:0008006" key="3">
    <source>
        <dbReference type="Google" id="ProtNLM"/>
    </source>
</evidence>
<dbReference type="EMBL" id="MN739140">
    <property type="protein sequence ID" value="QHS90543.1"/>
    <property type="molecule type" value="Genomic_DNA"/>
</dbReference>
<feature type="transmembrane region" description="Helical" evidence="1">
    <location>
        <begin position="43"/>
        <end position="61"/>
    </location>
</feature>
<accession>A0A6C0BGQ6</accession>
<reference evidence="2" key="1">
    <citation type="journal article" date="2020" name="Nature">
        <title>Giant virus diversity and host interactions through global metagenomics.</title>
        <authorList>
            <person name="Schulz F."/>
            <person name="Roux S."/>
            <person name="Paez-Espino D."/>
            <person name="Jungbluth S."/>
            <person name="Walsh D.A."/>
            <person name="Denef V.J."/>
            <person name="McMahon K.D."/>
            <person name="Konstantinidis K.T."/>
            <person name="Eloe-Fadrosh E.A."/>
            <person name="Kyrpides N.C."/>
            <person name="Woyke T."/>
        </authorList>
    </citation>
    <scope>NUCLEOTIDE SEQUENCE</scope>
    <source>
        <strain evidence="2">GVMAG-M-3300010354-11</strain>
    </source>
</reference>
<keyword evidence="1" id="KW-0812">Transmembrane</keyword>
<proteinExistence type="predicted"/>
<organism evidence="2">
    <name type="scientific">viral metagenome</name>
    <dbReference type="NCBI Taxonomy" id="1070528"/>
    <lineage>
        <taxon>unclassified sequences</taxon>
        <taxon>metagenomes</taxon>
        <taxon>organismal metagenomes</taxon>
    </lineage>
</organism>
<keyword evidence="1" id="KW-0472">Membrane</keyword>
<feature type="transmembrane region" description="Helical" evidence="1">
    <location>
        <begin position="73"/>
        <end position="91"/>
    </location>
</feature>
<protein>
    <recommendedName>
        <fullName evidence="3">SMODS and SLOG-associating 2TM effector domain-containing protein</fullName>
    </recommendedName>
</protein>
<dbReference type="AlphaFoldDB" id="A0A6C0BGQ6"/>
<keyword evidence="1" id="KW-1133">Transmembrane helix</keyword>